<keyword evidence="1" id="KW-0175">Coiled coil</keyword>
<dbReference type="Pfam" id="PF12781">
    <property type="entry name" value="AAA_9"/>
    <property type="match status" value="1"/>
</dbReference>
<dbReference type="GO" id="GO:0007018">
    <property type="term" value="P:microtubule-based movement"/>
    <property type="evidence" value="ECO:0007669"/>
    <property type="project" value="InterPro"/>
</dbReference>
<organism evidence="4 5">
    <name type="scientific">Perkinsus olseni</name>
    <name type="common">Perkinsus atlanticus</name>
    <dbReference type="NCBI Taxonomy" id="32597"/>
    <lineage>
        <taxon>Eukaryota</taxon>
        <taxon>Sar</taxon>
        <taxon>Alveolata</taxon>
        <taxon>Perkinsozoa</taxon>
        <taxon>Perkinsea</taxon>
        <taxon>Perkinsida</taxon>
        <taxon>Perkinsidae</taxon>
        <taxon>Perkinsus</taxon>
    </lineage>
</organism>
<dbReference type="AlphaFoldDB" id="A0A7J6RDP8"/>
<sequence length="259" mass="29017">MDGLVDQMLGIVVAKEAPELEEKKAKLLKDNADMAKQLKSIEDEILRLLASSEGDILEDETLINTLAVSKETSAVINTKVEEAKVTEKEIDEARTSYRPVAFRSSLIFFCIVELITIDPMYQFSLQWYQNLLSMGIDNAPKNEESTRRAFICLIVGEIGMSGVVGILFSLFAFEVLNERLNILNDFLTYSVYQNVCRALFEAHKLLFSFSLCLKILQGNNEIDEAELGFLLTGPRGKAEGPAEPPAEWIGPTEWNEILT</sequence>
<dbReference type="GO" id="GO:0051959">
    <property type="term" value="F:dynein light intermediate chain binding"/>
    <property type="evidence" value="ECO:0007669"/>
    <property type="project" value="InterPro"/>
</dbReference>
<evidence type="ECO:0000313" key="4">
    <source>
        <dbReference type="EMBL" id="KAF4718814.1"/>
    </source>
</evidence>
<dbReference type="Proteomes" id="UP000553632">
    <property type="component" value="Unassembled WGS sequence"/>
</dbReference>
<dbReference type="GO" id="GO:0030286">
    <property type="term" value="C:dynein complex"/>
    <property type="evidence" value="ECO:0007669"/>
    <property type="project" value="InterPro"/>
</dbReference>
<protein>
    <submittedName>
        <fullName evidence="4">Dynein heavy chain 1, axonemal</fullName>
    </submittedName>
</protein>
<name>A0A7J6RDP8_PEROL</name>
<dbReference type="GO" id="GO:0045505">
    <property type="term" value="F:dynein intermediate chain binding"/>
    <property type="evidence" value="ECO:0007669"/>
    <property type="project" value="InterPro"/>
</dbReference>
<dbReference type="Gene3D" id="6.10.140.1060">
    <property type="match status" value="1"/>
</dbReference>
<keyword evidence="2" id="KW-0472">Membrane</keyword>
<dbReference type="InterPro" id="IPR035706">
    <property type="entry name" value="AAA_9"/>
</dbReference>
<feature type="non-terminal residue" evidence="4">
    <location>
        <position position="1"/>
    </location>
</feature>
<keyword evidence="2" id="KW-1133">Transmembrane helix</keyword>
<reference evidence="4 5" key="1">
    <citation type="submission" date="2020-04" db="EMBL/GenBank/DDBJ databases">
        <title>Perkinsus olseni comparative genomics.</title>
        <authorList>
            <person name="Bogema D.R."/>
        </authorList>
    </citation>
    <scope>NUCLEOTIDE SEQUENCE [LARGE SCALE GENOMIC DNA]</scope>
    <source>
        <strain evidence="4 5">ATCC PRA-207</strain>
    </source>
</reference>
<dbReference type="PANTHER" id="PTHR22878">
    <property type="entry name" value="DYNEIN HEAVY CHAIN 6, AXONEMAL-LIKE-RELATED"/>
    <property type="match status" value="1"/>
</dbReference>
<dbReference type="PANTHER" id="PTHR22878:SF68">
    <property type="entry name" value="DYNEIN HEAVY CHAIN 6, AXONEMAL-LIKE"/>
    <property type="match status" value="1"/>
</dbReference>
<comment type="caution">
    <text evidence="4">The sequence shown here is derived from an EMBL/GenBank/DDBJ whole genome shotgun (WGS) entry which is preliminary data.</text>
</comment>
<evidence type="ECO:0000256" key="2">
    <source>
        <dbReference type="SAM" id="Phobius"/>
    </source>
</evidence>
<feature type="domain" description="Dynein heavy chain ATP-binding dynein motor region" evidence="3">
    <location>
        <begin position="2"/>
        <end position="76"/>
    </location>
</feature>
<evidence type="ECO:0000256" key="1">
    <source>
        <dbReference type="SAM" id="Coils"/>
    </source>
</evidence>
<feature type="transmembrane region" description="Helical" evidence="2">
    <location>
        <begin position="148"/>
        <end position="173"/>
    </location>
</feature>
<keyword evidence="5" id="KW-1185">Reference proteome</keyword>
<evidence type="ECO:0000313" key="5">
    <source>
        <dbReference type="Proteomes" id="UP000553632"/>
    </source>
</evidence>
<dbReference type="EMBL" id="JABANO010026271">
    <property type="protein sequence ID" value="KAF4718814.1"/>
    <property type="molecule type" value="Genomic_DNA"/>
</dbReference>
<feature type="coiled-coil region" evidence="1">
    <location>
        <begin position="17"/>
        <end position="44"/>
    </location>
</feature>
<dbReference type="Gene3D" id="1.10.8.1220">
    <property type="match status" value="1"/>
</dbReference>
<dbReference type="InterPro" id="IPR026983">
    <property type="entry name" value="DHC"/>
</dbReference>
<keyword evidence="2" id="KW-0812">Transmembrane</keyword>
<evidence type="ECO:0000259" key="3">
    <source>
        <dbReference type="Pfam" id="PF12781"/>
    </source>
</evidence>
<proteinExistence type="predicted"/>
<gene>
    <name evidence="4" type="primary">DNAH1_8</name>
    <name evidence="4" type="ORF">FOZ63_012207</name>
</gene>
<dbReference type="OMA" id="ESEGHAC"/>
<accession>A0A7J6RDP8</accession>